<dbReference type="OrthoDB" id="3637277at2"/>
<dbReference type="Proteomes" id="UP000242444">
    <property type="component" value="Unassembled WGS sequence"/>
</dbReference>
<evidence type="ECO:0000313" key="1">
    <source>
        <dbReference type="EMBL" id="OZM73298.1"/>
    </source>
</evidence>
<dbReference type="InParanoid" id="A0A263D5I1"/>
<dbReference type="Pfam" id="PF12079">
    <property type="entry name" value="DUF3558"/>
    <property type="match status" value="1"/>
</dbReference>
<comment type="caution">
    <text evidence="1">The sequence shown here is derived from an EMBL/GenBank/DDBJ whole genome shotgun (WGS) entry which is preliminary data.</text>
</comment>
<dbReference type="InterPro" id="IPR024520">
    <property type="entry name" value="DUF3558"/>
</dbReference>
<reference evidence="1 2" key="1">
    <citation type="submission" date="2017-07" db="EMBL/GenBank/DDBJ databases">
        <title>Amycolatopsis antarcticus sp. nov., isolated from the surface of an Antarcticus brown macroalga.</title>
        <authorList>
            <person name="Wang J."/>
            <person name="Leiva S."/>
            <person name="Huang J."/>
            <person name="Huang Y."/>
        </authorList>
    </citation>
    <scope>NUCLEOTIDE SEQUENCE [LARGE SCALE GENOMIC DNA]</scope>
    <source>
        <strain evidence="1 2">AU-G6</strain>
    </source>
</reference>
<keyword evidence="2" id="KW-1185">Reference proteome</keyword>
<name>A0A263D5I1_9PSEU</name>
<protein>
    <recommendedName>
        <fullName evidence="3">DUF3558 domain-containing protein</fullName>
    </recommendedName>
</protein>
<organism evidence="1 2">
    <name type="scientific">Amycolatopsis antarctica</name>
    <dbReference type="NCBI Taxonomy" id="1854586"/>
    <lineage>
        <taxon>Bacteria</taxon>
        <taxon>Bacillati</taxon>
        <taxon>Actinomycetota</taxon>
        <taxon>Actinomycetes</taxon>
        <taxon>Pseudonocardiales</taxon>
        <taxon>Pseudonocardiaceae</taxon>
        <taxon>Amycolatopsis</taxon>
    </lineage>
</organism>
<proteinExistence type="predicted"/>
<evidence type="ECO:0000313" key="2">
    <source>
        <dbReference type="Proteomes" id="UP000242444"/>
    </source>
</evidence>
<sequence>MERGIGRKLYESVRSVSFSRAAGLAVAVACVAAVSSCADTESGTALPAPTGPQNYAVPDVSTPLDVSSYLEDPCLLVPGGEPGKLGFSRPEPRLPEDDEVARLAGPGCGWMESDNAGTLSVNIQTENVKRGTGGLAGVYQSHFVTGQYVYLDPTDVEGYPAAFADGLDMRERGKTTLYIGVADDLTISVSIGPFGRGKQKQAEDGAASIAAAAVRTLKGGS</sequence>
<evidence type="ECO:0008006" key="3">
    <source>
        <dbReference type="Google" id="ProtNLM"/>
    </source>
</evidence>
<gene>
    <name evidence="1" type="ORF">CFN78_10600</name>
</gene>
<dbReference type="AlphaFoldDB" id="A0A263D5I1"/>
<accession>A0A263D5I1</accession>
<dbReference type="EMBL" id="NKYE01000005">
    <property type="protein sequence ID" value="OZM73298.1"/>
    <property type="molecule type" value="Genomic_DNA"/>
</dbReference>